<dbReference type="Pfam" id="PF01406">
    <property type="entry name" value="tRNA-synt_1e"/>
    <property type="match status" value="1"/>
</dbReference>
<dbReference type="InterPro" id="IPR032678">
    <property type="entry name" value="tRNA-synt_1_cat_dom"/>
</dbReference>
<keyword evidence="6" id="KW-0479">Metal-binding</keyword>
<feature type="coiled-coil region" evidence="14">
    <location>
        <begin position="312"/>
        <end position="355"/>
    </location>
</feature>
<evidence type="ECO:0000256" key="7">
    <source>
        <dbReference type="ARBA" id="ARBA00022741"/>
    </source>
</evidence>
<dbReference type="Pfam" id="PF09190">
    <property type="entry name" value="DALR_2"/>
    <property type="match status" value="1"/>
</dbReference>
<dbReference type="GO" id="GO:0004817">
    <property type="term" value="F:cysteine-tRNA ligase activity"/>
    <property type="evidence" value="ECO:0007669"/>
    <property type="project" value="UniProtKB-UniRule"/>
</dbReference>
<dbReference type="HAMAP" id="MF_00041">
    <property type="entry name" value="Cys_tRNA_synth"/>
    <property type="match status" value="1"/>
</dbReference>
<comment type="similarity">
    <text evidence="3 13">Belongs to the class-I aminoacyl-tRNA synthetase family.</text>
</comment>
<organism evidence="16 17">
    <name type="scientific">Candidatus Methanoperedens nitratireducens</name>
    <dbReference type="NCBI Taxonomy" id="1392998"/>
    <lineage>
        <taxon>Archaea</taxon>
        <taxon>Methanobacteriati</taxon>
        <taxon>Methanobacteriota</taxon>
        <taxon>Stenosarchaea group</taxon>
        <taxon>Methanomicrobia</taxon>
        <taxon>Methanosarcinales</taxon>
        <taxon>ANME-2 cluster</taxon>
        <taxon>Candidatus Methanoperedentaceae</taxon>
        <taxon>Candidatus Methanoperedens</taxon>
    </lineage>
</organism>
<evidence type="ECO:0000256" key="4">
    <source>
        <dbReference type="ARBA" id="ARBA00022490"/>
    </source>
</evidence>
<dbReference type="AlphaFoldDB" id="A0A284VQX6"/>
<evidence type="ECO:0000256" key="10">
    <source>
        <dbReference type="ARBA" id="ARBA00022917"/>
    </source>
</evidence>
<evidence type="ECO:0000256" key="3">
    <source>
        <dbReference type="ARBA" id="ARBA00005594"/>
    </source>
</evidence>
<dbReference type="SUPFAM" id="SSF47323">
    <property type="entry name" value="Anticodon-binding domain of a subclass of class I aminoacyl-tRNA synthetases"/>
    <property type="match status" value="1"/>
</dbReference>
<dbReference type="InterPro" id="IPR024909">
    <property type="entry name" value="Cys-tRNA/MSH_ligase"/>
</dbReference>
<evidence type="ECO:0000256" key="11">
    <source>
        <dbReference type="ARBA" id="ARBA00023146"/>
    </source>
</evidence>
<dbReference type="Gene3D" id="1.20.120.640">
    <property type="entry name" value="Anticodon-binding domain of a subclass of class I aminoacyl-tRNA synthetases"/>
    <property type="match status" value="1"/>
</dbReference>
<accession>A0A284VQX6</accession>
<keyword evidence="10 13" id="KW-0648">Protein biosynthesis</keyword>
<proteinExistence type="inferred from homology"/>
<dbReference type="SMART" id="SM00840">
    <property type="entry name" value="DALR_2"/>
    <property type="match status" value="1"/>
</dbReference>
<keyword evidence="8" id="KW-0862">Zinc</keyword>
<dbReference type="SUPFAM" id="SSF52374">
    <property type="entry name" value="Nucleotidylyl transferase"/>
    <property type="match status" value="1"/>
</dbReference>
<dbReference type="OrthoDB" id="9445at2157"/>
<dbReference type="EC" id="6.1.1.16" evidence="13"/>
<evidence type="ECO:0000256" key="2">
    <source>
        <dbReference type="ARBA" id="ARBA00004496"/>
    </source>
</evidence>
<gene>
    <name evidence="13" type="primary">cysS</name>
    <name evidence="16" type="ORF">MNV_470022</name>
</gene>
<name>A0A284VQX6_9EURY</name>
<dbReference type="InterPro" id="IPR014729">
    <property type="entry name" value="Rossmann-like_a/b/a_fold"/>
</dbReference>
<dbReference type="NCBIfam" id="TIGR00435">
    <property type="entry name" value="cysS"/>
    <property type="match status" value="1"/>
</dbReference>
<dbReference type="InterPro" id="IPR015803">
    <property type="entry name" value="Cys-tRNA-ligase"/>
</dbReference>
<dbReference type="EMBL" id="FZMP01000193">
    <property type="protein sequence ID" value="SNQ61691.1"/>
    <property type="molecule type" value="Genomic_DNA"/>
</dbReference>
<evidence type="ECO:0000256" key="5">
    <source>
        <dbReference type="ARBA" id="ARBA00022598"/>
    </source>
</evidence>
<dbReference type="RefSeq" id="WP_096206348.1">
    <property type="nucleotide sequence ID" value="NZ_FZMP01000193.1"/>
</dbReference>
<keyword evidence="4 13" id="KW-0963">Cytoplasm</keyword>
<feature type="binding site" evidence="13">
    <location>
        <position position="271"/>
    </location>
    <ligand>
        <name>ATP</name>
        <dbReference type="ChEBI" id="CHEBI:30616"/>
    </ligand>
</feature>
<keyword evidence="9 13" id="KW-0067">ATP-binding</keyword>
<sequence>MLKLFNTLTRQKEIFRPLGDIVDIYTCGPSVYQYAHIGNFRTFIFEDVLVRYLRARGYRVKRVMNITDIEDKAITTAKKQGKTLREMTEYYSKAFFEDMEMFNLLPADVFPRATEHIPEIVDIIKKLMENGYAYRGKDGSIYYKVSRFGGWGELIHLKLKPGKKKIKRDEWGEESNILSDFALWKSYEKEDGDVFWETELGKGRPGWHIECSAMATKYLGTHFDIHGGGMDNIYPHHENVIAQNFGAFRENPSKYWLHCRHLMINGKKMSKSLNNAYTLAELVRMEFEPMAVKYLLLSMGYRRRLNFTFDGIEECGKKLEKLHNIIESLRNANGRDDASKLVKRARREFERAMDDSLNTGKALKVMEEFADEAGKISPGRESAEEILEAFRIFDSVLGLLKPF</sequence>
<comment type="caution">
    <text evidence="13">Lacks conserved residue(s) required for the propagation of feature annotation.</text>
</comment>
<evidence type="ECO:0000313" key="17">
    <source>
        <dbReference type="Proteomes" id="UP000218615"/>
    </source>
</evidence>
<dbReference type="Proteomes" id="UP000218615">
    <property type="component" value="Unassembled WGS sequence"/>
</dbReference>
<comment type="catalytic activity">
    <reaction evidence="12 13">
        <text>tRNA(Cys) + L-cysteine + ATP = L-cysteinyl-tRNA(Cys) + AMP + diphosphate</text>
        <dbReference type="Rhea" id="RHEA:17773"/>
        <dbReference type="Rhea" id="RHEA-COMP:9661"/>
        <dbReference type="Rhea" id="RHEA-COMP:9679"/>
        <dbReference type="ChEBI" id="CHEBI:30616"/>
        <dbReference type="ChEBI" id="CHEBI:33019"/>
        <dbReference type="ChEBI" id="CHEBI:35235"/>
        <dbReference type="ChEBI" id="CHEBI:78442"/>
        <dbReference type="ChEBI" id="CHEBI:78517"/>
        <dbReference type="ChEBI" id="CHEBI:456215"/>
        <dbReference type="EC" id="6.1.1.16"/>
    </reaction>
</comment>
<keyword evidence="11 13" id="KW-0030">Aminoacyl-tRNA synthetase</keyword>
<dbReference type="Gene3D" id="3.40.50.620">
    <property type="entry name" value="HUPs"/>
    <property type="match status" value="1"/>
</dbReference>
<feature type="domain" description="Cysteinyl-tRNA synthetase class Ia DALR" evidence="15">
    <location>
        <begin position="348"/>
        <end position="403"/>
    </location>
</feature>
<dbReference type="PRINTS" id="PR00983">
    <property type="entry name" value="TRNASYNTHCYS"/>
</dbReference>
<evidence type="ECO:0000256" key="14">
    <source>
        <dbReference type="SAM" id="Coils"/>
    </source>
</evidence>
<keyword evidence="17" id="KW-1185">Reference proteome</keyword>
<evidence type="ECO:0000313" key="16">
    <source>
        <dbReference type="EMBL" id="SNQ61691.1"/>
    </source>
</evidence>
<keyword evidence="7 13" id="KW-0547">Nucleotide-binding</keyword>
<evidence type="ECO:0000256" key="6">
    <source>
        <dbReference type="ARBA" id="ARBA00022723"/>
    </source>
</evidence>
<evidence type="ECO:0000256" key="1">
    <source>
        <dbReference type="ARBA" id="ARBA00001947"/>
    </source>
</evidence>
<evidence type="ECO:0000256" key="8">
    <source>
        <dbReference type="ARBA" id="ARBA00022833"/>
    </source>
</evidence>
<dbReference type="GO" id="GO:0046872">
    <property type="term" value="F:metal ion binding"/>
    <property type="evidence" value="ECO:0007669"/>
    <property type="project" value="UniProtKB-KW"/>
</dbReference>
<protein>
    <recommendedName>
        <fullName evidence="13">Cysteine--tRNA ligase</fullName>
        <ecNumber evidence="13">6.1.1.16</ecNumber>
    </recommendedName>
    <alternativeName>
        <fullName evidence="13">Cysteinyl-tRNA synthetase</fullName>
        <shortName evidence="13">CysRS</shortName>
    </alternativeName>
</protein>
<dbReference type="PANTHER" id="PTHR10890:SF3">
    <property type="entry name" value="CYSTEINE--TRNA LIGASE, CYTOPLASMIC"/>
    <property type="match status" value="1"/>
</dbReference>
<feature type="short sequence motif" description="'KMSKS' region" evidence="13">
    <location>
        <begin position="268"/>
        <end position="272"/>
    </location>
</feature>
<evidence type="ECO:0000259" key="15">
    <source>
        <dbReference type="SMART" id="SM00840"/>
    </source>
</evidence>
<dbReference type="GO" id="GO:0005524">
    <property type="term" value="F:ATP binding"/>
    <property type="evidence" value="ECO:0007669"/>
    <property type="project" value="UniProtKB-UniRule"/>
</dbReference>
<dbReference type="GO" id="GO:0005737">
    <property type="term" value="C:cytoplasm"/>
    <property type="evidence" value="ECO:0007669"/>
    <property type="project" value="UniProtKB-SubCell"/>
</dbReference>
<reference evidence="17" key="1">
    <citation type="submission" date="2017-06" db="EMBL/GenBank/DDBJ databases">
        <authorList>
            <person name="Cremers G."/>
        </authorList>
    </citation>
    <scope>NUCLEOTIDE SEQUENCE [LARGE SCALE GENOMIC DNA]</scope>
</reference>
<dbReference type="InterPro" id="IPR009080">
    <property type="entry name" value="tRNAsynth_Ia_anticodon-bd"/>
</dbReference>
<dbReference type="CDD" id="cd00672">
    <property type="entry name" value="CysRS_core"/>
    <property type="match status" value="1"/>
</dbReference>
<keyword evidence="5 13" id="KW-0436">Ligase</keyword>
<dbReference type="InterPro" id="IPR015273">
    <property type="entry name" value="Cys-tRNA-synt_Ia_DALR"/>
</dbReference>
<evidence type="ECO:0000256" key="9">
    <source>
        <dbReference type="ARBA" id="ARBA00022840"/>
    </source>
</evidence>
<comment type="subcellular location">
    <subcellularLocation>
        <location evidence="2 13">Cytoplasm</location>
    </subcellularLocation>
</comment>
<evidence type="ECO:0000256" key="12">
    <source>
        <dbReference type="ARBA" id="ARBA00047398"/>
    </source>
</evidence>
<dbReference type="PANTHER" id="PTHR10890">
    <property type="entry name" value="CYSTEINYL-TRNA SYNTHETASE"/>
    <property type="match status" value="1"/>
</dbReference>
<comment type="cofactor">
    <cofactor evidence="1">
        <name>Zn(2+)</name>
        <dbReference type="ChEBI" id="CHEBI:29105"/>
    </cofactor>
</comment>
<keyword evidence="14" id="KW-0175">Coiled coil</keyword>
<evidence type="ECO:0000256" key="13">
    <source>
        <dbReference type="HAMAP-Rule" id="MF_00041"/>
    </source>
</evidence>
<dbReference type="GO" id="GO:0006423">
    <property type="term" value="P:cysteinyl-tRNA aminoacylation"/>
    <property type="evidence" value="ECO:0007669"/>
    <property type="project" value="UniProtKB-UniRule"/>
</dbReference>